<dbReference type="GO" id="GO:0004581">
    <property type="term" value="F:dolichyl-phosphate beta-glucosyltransferase activity"/>
    <property type="evidence" value="ECO:0007669"/>
    <property type="project" value="UniProtKB-EC"/>
</dbReference>
<dbReference type="Pfam" id="PF00535">
    <property type="entry name" value="Glycos_transf_2"/>
    <property type="match status" value="1"/>
</dbReference>
<evidence type="ECO:0000256" key="5">
    <source>
        <dbReference type="ARBA" id="ARBA00022676"/>
    </source>
</evidence>
<keyword evidence="15" id="KW-1185">Reference proteome</keyword>
<dbReference type="EC" id="2.4.1.117" evidence="4"/>
<comment type="pathway">
    <text evidence="2">Protein modification; protein glycosylation.</text>
</comment>
<keyword evidence="5" id="KW-0328">Glycosyltransferase</keyword>
<protein>
    <recommendedName>
        <fullName evidence="4">dolichyl-phosphate beta-glucosyltransferase</fullName>
        <ecNumber evidence="4">2.4.1.117</ecNumber>
    </recommendedName>
</protein>
<evidence type="ECO:0000256" key="6">
    <source>
        <dbReference type="ARBA" id="ARBA00022679"/>
    </source>
</evidence>
<dbReference type="AlphaFoldDB" id="A0A845LEI3"/>
<dbReference type="InterPro" id="IPR029044">
    <property type="entry name" value="Nucleotide-diphossugar_trans"/>
</dbReference>
<dbReference type="PANTHER" id="PTHR10859:SF91">
    <property type="entry name" value="DOLICHYL-PHOSPHATE BETA-GLUCOSYLTRANSFERASE"/>
    <property type="match status" value="1"/>
</dbReference>
<comment type="caution">
    <text evidence="14">The sequence shown here is derived from an EMBL/GenBank/DDBJ whole genome shotgun (WGS) entry which is preliminary data.</text>
</comment>
<evidence type="ECO:0000256" key="12">
    <source>
        <dbReference type="ARBA" id="ARBA00045097"/>
    </source>
</evidence>
<accession>A0A845LEI3</accession>
<keyword evidence="6 14" id="KW-0808">Transferase</keyword>
<evidence type="ECO:0000256" key="4">
    <source>
        <dbReference type="ARBA" id="ARBA00012583"/>
    </source>
</evidence>
<sequence length="290" mass="32237">MPPSLSIVIPAYNEEGRLGPTLASVQTFLNVLYPSYEILVIDDGSDDATASIAQAAAIANSRICCLQNDKNHGKGYSVRKGLLAAKGDFILFSDADLSTPIEELPKLLDWAGRGYPLVIGSRRDPHQILRPQPFYRRCLGKAFNRFVRWWAIAGIEDTQCGFKLFRRDVARRLASLQQIDRFGFDVELLYLARRCGYAIAETPVLWRDAAGSSVRLFRDGLTMLADLLRIRVADWLGHYGSIIRDIQEQGIGHRADPEQPGTAVWEVATEDVRLLLGETCGDEGGQGSER</sequence>
<dbReference type="Gene3D" id="3.90.550.10">
    <property type="entry name" value="Spore Coat Polysaccharide Biosynthesis Protein SpsA, Chain A"/>
    <property type="match status" value="1"/>
</dbReference>
<dbReference type="EMBL" id="WXEX01000007">
    <property type="protein sequence ID" value="MZP43330.1"/>
    <property type="molecule type" value="Genomic_DNA"/>
</dbReference>
<comment type="catalytic activity">
    <reaction evidence="12">
        <text>a di-trans,poly-cis-dolichyl phosphate + UDP-alpha-D-glucose = a di-trans,poly-cis-dolichyl beta-D-glucosyl phosphate + UDP</text>
        <dbReference type="Rhea" id="RHEA:15401"/>
        <dbReference type="Rhea" id="RHEA-COMP:19498"/>
        <dbReference type="Rhea" id="RHEA-COMP:19502"/>
        <dbReference type="ChEBI" id="CHEBI:57525"/>
        <dbReference type="ChEBI" id="CHEBI:57683"/>
        <dbReference type="ChEBI" id="CHEBI:58223"/>
        <dbReference type="ChEBI" id="CHEBI:58885"/>
        <dbReference type="EC" id="2.4.1.117"/>
    </reaction>
    <physiologicalReaction direction="left-to-right" evidence="12">
        <dbReference type="Rhea" id="RHEA:15402"/>
    </physiologicalReaction>
</comment>
<evidence type="ECO:0000256" key="2">
    <source>
        <dbReference type="ARBA" id="ARBA00004922"/>
    </source>
</evidence>
<dbReference type="OrthoDB" id="9815829at2"/>
<keyword evidence="8" id="KW-0256">Endoplasmic reticulum</keyword>
<dbReference type="InterPro" id="IPR001173">
    <property type="entry name" value="Glyco_trans_2-like"/>
</dbReference>
<keyword evidence="10" id="KW-1133">Transmembrane helix</keyword>
<evidence type="ECO:0000313" key="14">
    <source>
        <dbReference type="EMBL" id="MZP43330.1"/>
    </source>
</evidence>
<comment type="similarity">
    <text evidence="3">Belongs to the glycosyltransferase 2 family.</text>
</comment>
<keyword evidence="11" id="KW-0472">Membrane</keyword>
<reference evidence="14 15" key="1">
    <citation type="submission" date="2020-01" db="EMBL/GenBank/DDBJ databases">
        <title>Whole genome sequence of Heliobacterium gestii DSM 11169.</title>
        <authorList>
            <person name="Kyndt J.A."/>
            <person name="Meyer T.E."/>
        </authorList>
    </citation>
    <scope>NUCLEOTIDE SEQUENCE [LARGE SCALE GENOMIC DNA]</scope>
    <source>
        <strain evidence="14 15">DSM 11169</strain>
    </source>
</reference>
<dbReference type="Proteomes" id="UP000471031">
    <property type="component" value="Unassembled WGS sequence"/>
</dbReference>
<evidence type="ECO:0000256" key="11">
    <source>
        <dbReference type="ARBA" id="ARBA00023136"/>
    </source>
</evidence>
<evidence type="ECO:0000313" key="15">
    <source>
        <dbReference type="Proteomes" id="UP000471031"/>
    </source>
</evidence>
<evidence type="ECO:0000256" key="8">
    <source>
        <dbReference type="ARBA" id="ARBA00022824"/>
    </source>
</evidence>
<dbReference type="InterPro" id="IPR035518">
    <property type="entry name" value="DPG_synthase"/>
</dbReference>
<organism evidence="14 15">
    <name type="scientific">Heliomicrobium gestii</name>
    <name type="common">Heliobacterium gestii</name>
    <dbReference type="NCBI Taxonomy" id="2699"/>
    <lineage>
        <taxon>Bacteria</taxon>
        <taxon>Bacillati</taxon>
        <taxon>Bacillota</taxon>
        <taxon>Clostridia</taxon>
        <taxon>Eubacteriales</taxon>
        <taxon>Heliobacteriaceae</taxon>
        <taxon>Heliomicrobium</taxon>
    </lineage>
</organism>
<evidence type="ECO:0000256" key="1">
    <source>
        <dbReference type="ARBA" id="ARBA00004389"/>
    </source>
</evidence>
<keyword evidence="7" id="KW-0812">Transmembrane</keyword>
<dbReference type="SUPFAM" id="SSF53448">
    <property type="entry name" value="Nucleotide-diphospho-sugar transferases"/>
    <property type="match status" value="1"/>
</dbReference>
<comment type="subcellular location">
    <subcellularLocation>
        <location evidence="1">Endoplasmic reticulum membrane</location>
        <topology evidence="1">Single-pass membrane protein</topology>
    </subcellularLocation>
</comment>
<evidence type="ECO:0000259" key="13">
    <source>
        <dbReference type="Pfam" id="PF00535"/>
    </source>
</evidence>
<evidence type="ECO:0000256" key="7">
    <source>
        <dbReference type="ARBA" id="ARBA00022692"/>
    </source>
</evidence>
<dbReference type="RefSeq" id="WP_161261895.1">
    <property type="nucleotide sequence ID" value="NZ_JAFBDC010000013.1"/>
</dbReference>
<keyword evidence="9" id="KW-0735">Signal-anchor</keyword>
<gene>
    <name evidence="14" type="ORF">GTO89_09790</name>
</gene>
<dbReference type="GO" id="GO:0006487">
    <property type="term" value="P:protein N-linked glycosylation"/>
    <property type="evidence" value="ECO:0007669"/>
    <property type="project" value="TreeGrafter"/>
</dbReference>
<feature type="domain" description="Glycosyltransferase 2-like" evidence="13">
    <location>
        <begin position="6"/>
        <end position="171"/>
    </location>
</feature>
<evidence type="ECO:0000256" key="3">
    <source>
        <dbReference type="ARBA" id="ARBA00006739"/>
    </source>
</evidence>
<evidence type="ECO:0000256" key="10">
    <source>
        <dbReference type="ARBA" id="ARBA00022989"/>
    </source>
</evidence>
<name>A0A845LEI3_HELGE</name>
<evidence type="ECO:0000256" key="9">
    <source>
        <dbReference type="ARBA" id="ARBA00022968"/>
    </source>
</evidence>
<dbReference type="CDD" id="cd04188">
    <property type="entry name" value="DPG_synthase"/>
    <property type="match status" value="1"/>
</dbReference>
<proteinExistence type="inferred from homology"/>
<dbReference type="PANTHER" id="PTHR10859">
    <property type="entry name" value="GLYCOSYL TRANSFERASE"/>
    <property type="match status" value="1"/>
</dbReference>